<organism evidence="1 2">
    <name type="scientific">Allokutzneria albata</name>
    <name type="common">Kibdelosporangium albatum</name>
    <dbReference type="NCBI Taxonomy" id="211114"/>
    <lineage>
        <taxon>Bacteria</taxon>
        <taxon>Bacillati</taxon>
        <taxon>Actinomycetota</taxon>
        <taxon>Actinomycetes</taxon>
        <taxon>Pseudonocardiales</taxon>
        <taxon>Pseudonocardiaceae</taxon>
        <taxon>Allokutzneria</taxon>
    </lineage>
</organism>
<dbReference type="EMBL" id="LT629701">
    <property type="protein sequence ID" value="SDN69009.1"/>
    <property type="molecule type" value="Genomic_DNA"/>
</dbReference>
<name>A0A1H0DG79_ALLAB</name>
<dbReference type="AlphaFoldDB" id="A0A1H0DG79"/>
<evidence type="ECO:0000313" key="1">
    <source>
        <dbReference type="EMBL" id="SDN69009.1"/>
    </source>
</evidence>
<gene>
    <name evidence="1" type="ORF">SAMN04489726_7782</name>
</gene>
<dbReference type="Pfam" id="PF14081">
    <property type="entry name" value="DUF4262"/>
    <property type="match status" value="1"/>
</dbReference>
<evidence type="ECO:0008006" key="3">
    <source>
        <dbReference type="Google" id="ProtNLM"/>
    </source>
</evidence>
<protein>
    <recommendedName>
        <fullName evidence="3">DUF4262 domain-containing protein</fullName>
    </recommendedName>
</protein>
<reference evidence="1 2" key="1">
    <citation type="submission" date="2016-10" db="EMBL/GenBank/DDBJ databases">
        <authorList>
            <person name="de Groot N.N."/>
        </authorList>
    </citation>
    <scope>NUCLEOTIDE SEQUENCE [LARGE SCALE GENOMIC DNA]</scope>
    <source>
        <strain evidence="1 2">DSM 44149</strain>
    </source>
</reference>
<dbReference type="eggNOG" id="ENOG50334T2">
    <property type="taxonomic scope" value="Bacteria"/>
</dbReference>
<dbReference type="InterPro" id="IPR025358">
    <property type="entry name" value="DUF4262"/>
</dbReference>
<evidence type="ECO:0000313" key="2">
    <source>
        <dbReference type="Proteomes" id="UP000183376"/>
    </source>
</evidence>
<keyword evidence="2" id="KW-1185">Reference proteome</keyword>
<sequence>MCDMCDGASVEDVRRQLMRRVAEHDFSMVAVQGEHDPYRGRSHPGFVYSVGLWCMHRAPEVLVIAPRALAAELVQCYAERIIAGETFEPGVGYDGFFDGYPVMFEFVGPRHYPEWLASGFFLYPDGEFPVLQMLWPDEDRVWPWQSGADPRVRAAQPVLTDSGVPETWLSGVTGP</sequence>
<dbReference type="STRING" id="211114.SAMN04489726_7782"/>
<accession>A0A1H0DG79</accession>
<proteinExistence type="predicted"/>
<dbReference type="Proteomes" id="UP000183376">
    <property type="component" value="Chromosome I"/>
</dbReference>